<dbReference type="PANTHER" id="PTHR46421">
    <property type="entry name" value="PROGRAMMED CELL DEATH PROTEIN 2-LIKE"/>
    <property type="match status" value="1"/>
</dbReference>
<evidence type="ECO:0000313" key="4">
    <source>
        <dbReference type="Proteomes" id="UP000318582"/>
    </source>
</evidence>
<keyword evidence="4" id="KW-1185">Reference proteome</keyword>
<dbReference type="InterPro" id="IPR052815">
    <property type="entry name" value="PDCD2-like_regulator"/>
</dbReference>
<dbReference type="STRING" id="109895.A0A507E9E1"/>
<dbReference type="InterPro" id="IPR007320">
    <property type="entry name" value="PDCD2_C"/>
</dbReference>
<dbReference type="EMBL" id="QEAQ01000013">
    <property type="protein sequence ID" value="TPX60689.1"/>
    <property type="molecule type" value="Genomic_DNA"/>
</dbReference>
<gene>
    <name evidence="3" type="ORF">PhCBS80983_g01654</name>
</gene>
<feature type="region of interest" description="Disordered" evidence="1">
    <location>
        <begin position="227"/>
        <end position="344"/>
    </location>
</feature>
<sequence>MAATAPAVLAQIGYPCDKIKYSEDVDPYVDKIGGTPIWLDDRILPPAPWAVCEACDKPLLLIVQMWAKLPEQPDKYSRVYYVFACNTRICMTRPGSWRIIKAIKRNPPPASTPRKKGKSKNNANTPVTAASGSTTTTAPNATSSTPQPKGTPNKKQGKESVTPRGPPTPSTPTTTALSWDLPQTPSFGAPTPPLFSPSSPGAFGAPPSPSPSRNLADLLALRDKKYAWDDDEVDEGVVTGKASPIATEGAAPGTPSPQTPRKSKQSGDASLLASKEPPSTATCSPEPIYVEAGTPATDAVEALAMHVSKSLTLQPDPKNTDTPRAKTAPESPAPTETTPPFSAKAAWSAAPTFPAYPLEFASESTDTDSYEHELRLLAEYNNQEQLLENPAALDDPVAASGWAGEGYEKSRPKYLNKAFKRFQKLVEEDPEQCIRYALNGQPSFYSNDAVSAALSPPNTPPPCPRCNAPRTFEFQLMPMILSLLPTEQLVPRRATKTKNSPQTSTKTNQHQPNLGAFLDRHACGMDWGTVLVYSCARDCEADPDLTTPPPSAHPPSLHHNHHPPAPRTPTITYSLEYCAVQVESMM</sequence>
<accession>A0A507E9E1</accession>
<organism evidence="3 4">
    <name type="scientific">Powellomyces hirtus</name>
    <dbReference type="NCBI Taxonomy" id="109895"/>
    <lineage>
        <taxon>Eukaryota</taxon>
        <taxon>Fungi</taxon>
        <taxon>Fungi incertae sedis</taxon>
        <taxon>Chytridiomycota</taxon>
        <taxon>Chytridiomycota incertae sedis</taxon>
        <taxon>Chytridiomycetes</taxon>
        <taxon>Spizellomycetales</taxon>
        <taxon>Powellomycetaceae</taxon>
        <taxon>Powellomyces</taxon>
    </lineage>
</organism>
<dbReference type="GO" id="GO:0005737">
    <property type="term" value="C:cytoplasm"/>
    <property type="evidence" value="ECO:0007669"/>
    <property type="project" value="InterPro"/>
</dbReference>
<feature type="region of interest" description="Disordered" evidence="1">
    <location>
        <begin position="491"/>
        <end position="512"/>
    </location>
</feature>
<dbReference type="Pfam" id="PF04194">
    <property type="entry name" value="PDCD2_C"/>
    <property type="match status" value="1"/>
</dbReference>
<name>A0A507E9E1_9FUNG</name>
<feature type="region of interest" description="Disordered" evidence="1">
    <location>
        <begin position="103"/>
        <end position="215"/>
    </location>
</feature>
<dbReference type="Proteomes" id="UP000318582">
    <property type="component" value="Unassembled WGS sequence"/>
</dbReference>
<dbReference type="AlphaFoldDB" id="A0A507E9E1"/>
<feature type="region of interest" description="Disordered" evidence="1">
    <location>
        <begin position="546"/>
        <end position="566"/>
    </location>
</feature>
<feature type="compositionally biased region" description="Low complexity" evidence="1">
    <location>
        <begin position="196"/>
        <end position="205"/>
    </location>
</feature>
<dbReference type="PANTHER" id="PTHR46421:SF1">
    <property type="entry name" value="PROGRAMMED CELL DEATH PROTEIN 2-LIKE"/>
    <property type="match status" value="1"/>
</dbReference>
<protein>
    <recommendedName>
        <fullName evidence="2">Programmed cell death protein 2 C-terminal domain-containing protein</fullName>
    </recommendedName>
</protein>
<feature type="compositionally biased region" description="Low complexity" evidence="1">
    <location>
        <begin position="125"/>
        <end position="148"/>
    </location>
</feature>
<evidence type="ECO:0000313" key="3">
    <source>
        <dbReference type="EMBL" id="TPX60689.1"/>
    </source>
</evidence>
<comment type="caution">
    <text evidence="3">The sequence shown here is derived from an EMBL/GenBank/DDBJ whole genome shotgun (WGS) entry which is preliminary data.</text>
</comment>
<evidence type="ECO:0000259" key="2">
    <source>
        <dbReference type="Pfam" id="PF04194"/>
    </source>
</evidence>
<feature type="compositionally biased region" description="Low complexity" evidence="1">
    <location>
        <begin position="325"/>
        <end position="343"/>
    </location>
</feature>
<reference evidence="3 4" key="1">
    <citation type="journal article" date="2019" name="Sci. Rep.">
        <title>Comparative genomics of chytrid fungi reveal insights into the obligate biotrophic and pathogenic lifestyle of Synchytrium endobioticum.</title>
        <authorList>
            <person name="van de Vossenberg B.T.L.H."/>
            <person name="Warris S."/>
            <person name="Nguyen H.D.T."/>
            <person name="van Gent-Pelzer M.P.E."/>
            <person name="Joly D.L."/>
            <person name="van de Geest H.C."/>
            <person name="Bonants P.J.M."/>
            <person name="Smith D.S."/>
            <person name="Levesque C.A."/>
            <person name="van der Lee T.A.J."/>
        </authorList>
    </citation>
    <scope>NUCLEOTIDE SEQUENCE [LARGE SCALE GENOMIC DNA]</scope>
    <source>
        <strain evidence="3 4">CBS 809.83</strain>
    </source>
</reference>
<proteinExistence type="predicted"/>
<feature type="domain" description="Programmed cell death protein 2 C-terminal" evidence="2">
    <location>
        <begin position="417"/>
        <end position="541"/>
    </location>
</feature>
<evidence type="ECO:0000256" key="1">
    <source>
        <dbReference type="SAM" id="MobiDB-lite"/>
    </source>
</evidence>
<feature type="compositionally biased region" description="Polar residues" evidence="1">
    <location>
        <begin position="497"/>
        <end position="512"/>
    </location>
</feature>